<dbReference type="Proteomes" id="UP001139887">
    <property type="component" value="Unassembled WGS sequence"/>
</dbReference>
<dbReference type="InterPro" id="IPR002885">
    <property type="entry name" value="PPR_rpt"/>
</dbReference>
<evidence type="ECO:0000313" key="3">
    <source>
        <dbReference type="EMBL" id="KAJ2848642.1"/>
    </source>
</evidence>
<protein>
    <recommendedName>
        <fullName evidence="5">Pentatricopeptide repeat-containing protein</fullName>
    </recommendedName>
</protein>
<keyword evidence="4" id="KW-1185">Reference proteome</keyword>
<evidence type="ECO:0008006" key="5">
    <source>
        <dbReference type="Google" id="ProtNLM"/>
    </source>
</evidence>
<feature type="repeat" description="PPR" evidence="2">
    <location>
        <begin position="323"/>
        <end position="357"/>
    </location>
</feature>
<name>A0A9W8IEI5_9FUNG</name>
<dbReference type="Pfam" id="PF12854">
    <property type="entry name" value="PPR_1"/>
    <property type="match status" value="1"/>
</dbReference>
<dbReference type="PANTHER" id="PTHR47932">
    <property type="entry name" value="ATPASE EXPRESSION PROTEIN 3"/>
    <property type="match status" value="1"/>
</dbReference>
<dbReference type="InterPro" id="IPR011990">
    <property type="entry name" value="TPR-like_helical_dom_sf"/>
</dbReference>
<dbReference type="PANTHER" id="PTHR47932:SF44">
    <property type="entry name" value="MIOREX COMPLEX COMPONENT 1"/>
    <property type="match status" value="1"/>
</dbReference>
<dbReference type="PROSITE" id="PS51375">
    <property type="entry name" value="PPR"/>
    <property type="match status" value="1"/>
</dbReference>
<evidence type="ECO:0000256" key="2">
    <source>
        <dbReference type="PROSITE-ProRule" id="PRU00708"/>
    </source>
</evidence>
<dbReference type="EMBL" id="JANBUW010000146">
    <property type="protein sequence ID" value="KAJ2848642.1"/>
    <property type="molecule type" value="Genomic_DNA"/>
</dbReference>
<reference evidence="3" key="1">
    <citation type="submission" date="2022-07" db="EMBL/GenBank/DDBJ databases">
        <title>Phylogenomic reconstructions and comparative analyses of Kickxellomycotina fungi.</title>
        <authorList>
            <person name="Reynolds N.K."/>
            <person name="Stajich J.E."/>
            <person name="Barry K."/>
            <person name="Grigoriev I.V."/>
            <person name="Crous P."/>
            <person name="Smith M.E."/>
        </authorList>
    </citation>
    <scope>NUCLEOTIDE SEQUENCE</scope>
    <source>
        <strain evidence="3">NRRL 1566</strain>
    </source>
</reference>
<organism evidence="3 4">
    <name type="scientific">Coemansia brasiliensis</name>
    <dbReference type="NCBI Taxonomy" id="2650707"/>
    <lineage>
        <taxon>Eukaryota</taxon>
        <taxon>Fungi</taxon>
        <taxon>Fungi incertae sedis</taxon>
        <taxon>Zoopagomycota</taxon>
        <taxon>Kickxellomycotina</taxon>
        <taxon>Kickxellomycetes</taxon>
        <taxon>Kickxellales</taxon>
        <taxon>Kickxellaceae</taxon>
        <taxon>Coemansia</taxon>
    </lineage>
</organism>
<sequence>MAASVRSNIGVQWQQQCCTVSSQIESKRQRPECQFRTMLAQFIARVPDRSNLQTADQGIELVKSLVTEYSICLRMISAADIATNQPAKVVDDRAVEDIANLLVDVSYKVAQIVAGHVCTQCQQGNSASAVELLVSLINFDRECDPGYLLSTSTILVLPHYLKDTSAKPLFEELSPLVLKSPLSERFIAVLFRSMYRTRCYREISICEDYLTAENMSSSLAITILYSIMRQQSVQQPQTPNSKLERQKVSLSWKNIVSDNSSLYYKRAKRIVGILAQQDKRALGDIHLNALLSIELESILEFWRIPREIGLWLRWFKKYKVEPSVITFTAIIGAYCKHGDPAYAWYLFQRMVDGQMHVVYPDGTEETLQLPPPNHATINIAVQLWMQGHATEDIRQLLAQNEHTWKQISQQFITHILSLHVDRNEISKAEDIWINYGCHCAQMISSHKRPFNYRALTKLILGYAQSGNIEKAIAFFYTLCKHLRRTPKIRDEAIAKNLTIVYNAIVRCSLRSNVSWMLQPKKLKHRRGIDLLLLELAENVDFDITTYNVILARFSRIARVAVAQPDSLPELKQTAQLMNDLYQQMLREGIIPDVTTIVHLIPLWLYMGRMDLALNQWIMLNHSGRSKRSLSELKRHILAQAQNWNVVTKAQMLIDKSFNKM</sequence>
<proteinExistence type="predicted"/>
<comment type="caution">
    <text evidence="3">The sequence shown here is derived from an EMBL/GenBank/DDBJ whole genome shotgun (WGS) entry which is preliminary data.</text>
</comment>
<gene>
    <name evidence="3" type="ORF">IWW36_003177</name>
</gene>
<dbReference type="Pfam" id="PF01535">
    <property type="entry name" value="PPR"/>
    <property type="match status" value="1"/>
</dbReference>
<evidence type="ECO:0000256" key="1">
    <source>
        <dbReference type="ARBA" id="ARBA00022737"/>
    </source>
</evidence>
<evidence type="ECO:0000313" key="4">
    <source>
        <dbReference type="Proteomes" id="UP001139887"/>
    </source>
</evidence>
<dbReference type="OrthoDB" id="185373at2759"/>
<dbReference type="AlphaFoldDB" id="A0A9W8IEI5"/>
<accession>A0A9W8IEI5</accession>
<keyword evidence="1" id="KW-0677">Repeat</keyword>
<dbReference type="Gene3D" id="1.25.40.10">
    <property type="entry name" value="Tetratricopeptide repeat domain"/>
    <property type="match status" value="2"/>
</dbReference>
<dbReference type="NCBIfam" id="TIGR00756">
    <property type="entry name" value="PPR"/>
    <property type="match status" value="1"/>
</dbReference>